<organism evidence="1 2">
    <name type="scientific">Vaccinium darrowii</name>
    <dbReference type="NCBI Taxonomy" id="229202"/>
    <lineage>
        <taxon>Eukaryota</taxon>
        <taxon>Viridiplantae</taxon>
        <taxon>Streptophyta</taxon>
        <taxon>Embryophyta</taxon>
        <taxon>Tracheophyta</taxon>
        <taxon>Spermatophyta</taxon>
        <taxon>Magnoliopsida</taxon>
        <taxon>eudicotyledons</taxon>
        <taxon>Gunneridae</taxon>
        <taxon>Pentapetalae</taxon>
        <taxon>asterids</taxon>
        <taxon>Ericales</taxon>
        <taxon>Ericaceae</taxon>
        <taxon>Vaccinioideae</taxon>
        <taxon>Vaccinieae</taxon>
        <taxon>Vaccinium</taxon>
    </lineage>
</organism>
<comment type="caution">
    <text evidence="1">The sequence shown here is derived from an EMBL/GenBank/DDBJ whole genome shotgun (WGS) entry which is preliminary data.</text>
</comment>
<protein>
    <submittedName>
        <fullName evidence="1">Uncharacterized protein</fullName>
    </submittedName>
</protein>
<evidence type="ECO:0000313" key="2">
    <source>
        <dbReference type="Proteomes" id="UP000828048"/>
    </source>
</evidence>
<dbReference type="Proteomes" id="UP000828048">
    <property type="component" value="Chromosome 9"/>
</dbReference>
<gene>
    <name evidence="1" type="ORF">Vadar_005354</name>
</gene>
<dbReference type="EMBL" id="CM037159">
    <property type="protein sequence ID" value="KAH7865340.1"/>
    <property type="molecule type" value="Genomic_DNA"/>
</dbReference>
<sequence length="1843" mass="203837">MDSPDKSFPDLLGALKSWIPWRSEPANVSRDFWMPDQSCRWCYECESLFTLINRRHHCRHCGRVFCARCTSNWVPVPSSDPSVSREEWERIRVCNFCFKQWEQGVATVDNGIQVASLDLSTSPSATSLVSTKSSGTIDSGCITLASVPNSVESYPQNPTCVLSPCQSAEMETNVDKEGELATINNHAGFQNQSPTQFDFCMNSKSDDDDDEFGVLRLDSKSRHFPHTNGYYPQVEFDEINSGYGSHKVHPDGENMDAKSVGSSSLHNSFDSGGSEGIQQLVKKEDERDIGGEGEAPSSLYATAHVDAEPVDFENNGLLWLPPDPEDEEDEREALLFDDDDEGGATGEWGYLRSSSSFGSGEHRNRDRSNEEHKKAMKNVVDGHFRALVSQLLQVENLPLGEEDDKESWLEIITSLSWEAATLLKPDMSRSGGMDPGGYVKVKCLASGRRSESMVVKGVVCKKNVAHRRMTSKVEKARLLILGGALEYQRVSNLLSSFDTLLQQEMDHLKMAVAKIDAHQPDVLLVEKSVSRFAQEYLLAKDISLVLNIKKPLLERIARCTGAQIVPSIDHLSSQKLGYCDMFHVERFLEEHGTAGQGGKKLVKTLMYFEGCPKPLGCTILLRGANGDELKKVKHVVQYGIFAAYHLALETSFLADEGASLPELPFNTPITVALPDKPSGIDRSISTIPGFTVPASEKTEGPQPCGEPQRFNSVPASCMVSSIPSGSVCKTDAALSVSVPSQSTKPPSSFVNSTVSLSFLPSSGQGIAESCHNESSPYPDSQERITVVSEQYSPARTSAATSGQDTIGDVLIASSFRRANAAGQGVSSENDQNFYSVASVNELGSSEVSSLQQEVNLPAEQGGSKEEFPPSPSDHQSILVSLSSRCVWKGTVCERSHLFRIKYYGNFDKPLGRFLRDHLFDQNNRCRSCNMPSEAHVHCYTHRQGTLTISVKKFAEFLLPGEKEGKIWMWHRCLRCPRTNGSPPATRRIVMSDAAWGLSFGKFLELSFSNHAAASRVASCGHSLHRDCLRFYGFGKMVACFRYASIDVHSVYLPPPKLDFNYEKQDWIENEMNEVVDRAELLFAEVLNALSQMGETSGPGPHITGTKLSESRRQIAELEVMLQKEKTEFEESLQKIVNRDMKKGQPFDIFEINRLRRQLLFQSYMWDHRLIYAASLITNNLQDDPSSSNPENVVNSLSTHGNAMDMSMPVKPGEGLSSSDSAAVAVKLTECHNQGEGIKSHASQPELTHEGIGTKIDLAHGNENQANLSAGMMICVEPGPLESKIVVRRTLSDGQYPIVKSLSDTLDAAWTGENHPGLGVPKAVSSALPESAIADSSEASVAEKLESENQRVDQGGPKVPHSPLVLSTKGSDNTEDSVSWLGMPFINFYRSLNKNFLGIAQKFDALGEYNPVYVSSFRELELQGGARLVLPVGVNDTVVPVYDDEPTSIIAYALVSQKYVDQLSDDFEKPKESGEPIVPSLSVDSGNFQSLHSFDEMSLDSYRSLGSMDDSILSLSGSRSSLALDPVSYTKALHVRVPFDDDGPHGKVKYNVTCYFAKRFEALRRICCPSEMDFVRSLSRCKKWGAQGGKSNVFFAKTLDERFIIKQVTKTELESFTKFAPGYFKYLSESIDSGSPTCLAKILGIYQVTSKHLKGGKESKMDVLVMENLLFRRNLTRLYDLKGSSRSRYNPDCNGSNKVLLDQNLIEAMPTSPIFVGNKAKRLLERAVWNDTSFLASIDVMDYSLLVGVDEEKHELVLGIIDFMRQYTWDKHLETWVKASGILGGPKNESPTVISPKQYKKRFRKAMTTYFLMVPDQWSPPTIIPSQSQTDLCEENTQDGTSVE</sequence>
<reference evidence="1 2" key="1">
    <citation type="journal article" date="2021" name="Hortic Res">
        <title>High-quality reference genome and annotation aids understanding of berry development for evergreen blueberry (Vaccinium darrowii).</title>
        <authorList>
            <person name="Yu J."/>
            <person name="Hulse-Kemp A.M."/>
            <person name="Babiker E."/>
            <person name="Staton M."/>
        </authorList>
    </citation>
    <scope>NUCLEOTIDE SEQUENCE [LARGE SCALE GENOMIC DNA]</scope>
    <source>
        <strain evidence="2">cv. NJ 8807/NJ 8810</strain>
        <tissue evidence="1">Young leaf</tissue>
    </source>
</reference>
<keyword evidence="2" id="KW-1185">Reference proteome</keyword>
<accession>A0ACB7ZJP1</accession>
<name>A0ACB7ZJP1_9ERIC</name>
<proteinExistence type="predicted"/>
<evidence type="ECO:0000313" key="1">
    <source>
        <dbReference type="EMBL" id="KAH7865340.1"/>
    </source>
</evidence>